<dbReference type="EMBL" id="FOQY01000063">
    <property type="protein sequence ID" value="SFL16904.1"/>
    <property type="molecule type" value="Genomic_DNA"/>
</dbReference>
<dbReference type="GeneID" id="96303748"/>
<dbReference type="SUPFAM" id="SSF53383">
    <property type="entry name" value="PLP-dependent transferases"/>
    <property type="match status" value="1"/>
</dbReference>
<dbReference type="InterPro" id="IPR015421">
    <property type="entry name" value="PyrdxlP-dep_Trfase_major"/>
</dbReference>
<organism evidence="1 2">
    <name type="scientific">Streptosporangium canum</name>
    <dbReference type="NCBI Taxonomy" id="324952"/>
    <lineage>
        <taxon>Bacteria</taxon>
        <taxon>Bacillati</taxon>
        <taxon>Actinomycetota</taxon>
        <taxon>Actinomycetes</taxon>
        <taxon>Streptosporangiales</taxon>
        <taxon>Streptosporangiaceae</taxon>
        <taxon>Streptosporangium</taxon>
    </lineage>
</organism>
<dbReference type="InterPro" id="IPR015422">
    <property type="entry name" value="PyrdxlP-dep_Trfase_small"/>
</dbReference>
<dbReference type="RefSeq" id="WP_093892229.1">
    <property type="nucleotide sequence ID" value="NZ_FOQY01000063.1"/>
</dbReference>
<dbReference type="Gene3D" id="3.40.640.10">
    <property type="entry name" value="Type I PLP-dependent aspartate aminotransferase-like (Major domain)"/>
    <property type="match status" value="1"/>
</dbReference>
<name>A0A1I4FG43_9ACTN</name>
<reference evidence="2" key="1">
    <citation type="submission" date="2016-10" db="EMBL/GenBank/DDBJ databases">
        <authorList>
            <person name="Varghese N."/>
            <person name="Submissions S."/>
        </authorList>
    </citation>
    <scope>NUCLEOTIDE SEQUENCE [LARGE SCALE GENOMIC DNA]</scope>
    <source>
        <strain evidence="2">CGMCC 4.2126</strain>
    </source>
</reference>
<protein>
    <submittedName>
        <fullName evidence="1">Kynureninase</fullName>
    </submittedName>
</protein>
<proteinExistence type="predicted"/>
<evidence type="ECO:0000313" key="1">
    <source>
        <dbReference type="EMBL" id="SFL16904.1"/>
    </source>
</evidence>
<dbReference type="AlphaFoldDB" id="A0A1I4FG43"/>
<dbReference type="InterPro" id="IPR015424">
    <property type="entry name" value="PyrdxlP-dep_Trfase"/>
</dbReference>
<gene>
    <name evidence="1" type="ORF">SAMN05216275_16315</name>
</gene>
<evidence type="ECO:0000313" key="2">
    <source>
        <dbReference type="Proteomes" id="UP000199111"/>
    </source>
</evidence>
<dbReference type="Gene3D" id="3.90.1150.10">
    <property type="entry name" value="Aspartate Aminotransferase, domain 1"/>
    <property type="match status" value="1"/>
</dbReference>
<accession>A0A1I4FG43</accession>
<keyword evidence="2" id="KW-1185">Reference proteome</keyword>
<sequence length="403" mass="44030">MTDLSPWLAPHYSKFHVSRRLLLSGHSHQAWPDVALAGQLDAFHDAALEVDDKWGKAFDKAERVRDGFRLFLSDPSAELALGGSTHELVLRFLSALNLRDRPRLVTSDGEFHTLRRQLARLAEEGVEVVRVAAEPADTLAARMADAVDDRTAAVLVSAVLFETSRIVPGLDALARTCRRRGVELLIDAYHALGAVPFPTAGIETAWVVGGGYKYLQLGEGNCFLRMPEHARTLRPVITGWFAEFAELAGDHRAGSVGYPAGAARFAGSTYDPTSHYRAARVFDFFAEHGLTPEFLRQVSLRQVSLLAERFDALDAPDRLITRDRRGSREEYGGFLALRSPHAARLQAGLAARGVRTDSRGEYLRFGPAPYLSDAQLVTAMDLLGAELSDLGAPTGPEAAPTHP</sequence>
<dbReference type="Proteomes" id="UP000199111">
    <property type="component" value="Unassembled WGS sequence"/>
</dbReference>